<dbReference type="Gene3D" id="1.25.40.420">
    <property type="match status" value="1"/>
</dbReference>
<evidence type="ECO:0000256" key="1">
    <source>
        <dbReference type="ARBA" id="ARBA00004906"/>
    </source>
</evidence>
<comment type="similarity">
    <text evidence="2">Belongs to the Tdpoz family.</text>
</comment>
<evidence type="ECO:0000313" key="3">
    <source>
        <dbReference type="EnsemblPlants" id="EMT11375"/>
    </source>
</evidence>
<dbReference type="CDD" id="cd18280">
    <property type="entry name" value="BTB_POZ_BPM_plant"/>
    <property type="match status" value="1"/>
</dbReference>
<dbReference type="PROSITE" id="PS50097">
    <property type="entry name" value="BTB"/>
    <property type="match status" value="1"/>
</dbReference>
<dbReference type="InterPro" id="IPR011333">
    <property type="entry name" value="SKP1/BTB/POZ_sf"/>
</dbReference>
<proteinExistence type="inferred from homology"/>
<dbReference type="InterPro" id="IPR045005">
    <property type="entry name" value="BPM1-6"/>
</dbReference>
<dbReference type="Pfam" id="PF00651">
    <property type="entry name" value="BTB"/>
    <property type="match status" value="1"/>
</dbReference>
<accession>M8BCI4</accession>
<organism evidence="3">
    <name type="scientific">Aegilops tauschii</name>
    <name type="common">Tausch's goatgrass</name>
    <name type="synonym">Aegilops squarrosa</name>
    <dbReference type="NCBI Taxonomy" id="37682"/>
    <lineage>
        <taxon>Eukaryota</taxon>
        <taxon>Viridiplantae</taxon>
        <taxon>Streptophyta</taxon>
        <taxon>Embryophyta</taxon>
        <taxon>Tracheophyta</taxon>
        <taxon>Spermatophyta</taxon>
        <taxon>Magnoliopsida</taxon>
        <taxon>Liliopsida</taxon>
        <taxon>Poales</taxon>
        <taxon>Poaceae</taxon>
        <taxon>BOP clade</taxon>
        <taxon>Pooideae</taxon>
        <taxon>Triticodae</taxon>
        <taxon>Triticeae</taxon>
        <taxon>Triticinae</taxon>
        <taxon>Aegilops</taxon>
    </lineage>
</organism>
<sequence length="409" mass="45626">MASACTNATTTVRSVRLFRIDGFSLVSSTMGHDECFKFRWDVDGYEWELHCFPSYFSAVWLKLMFLSDADATCNVRASLGYLLVHPGLDGLSQERRTSDVFKRPNDCTQQVYLVNKVDLPVPSRSSDDHLTVQCTITILKDLPEVTTSVPVPTSNLHLHFGELLRSGTGADVTFLVSGESFLAHKLILAARSPVLMAEFFGHMREASSPNVVIEDMEPAAFKVMLHFLYTDTVPELDHELQAVAPMAQHLLAAADRYGLDRLKVLCEGKLSGGITIDTAATTLALAEQHNCSHLKAKCIEFIISTPAVFDAVVATEGYRHLEASCPSALTSILLSMRGRRLKTNIFCENLARFMLAVFFPNIRDFCLYIQSIKGFSRIGKNHYMLIQQVARWILDLVGRLRRVALLLAF</sequence>
<dbReference type="InterPro" id="IPR056423">
    <property type="entry name" value="BACK_BPM_SPOP"/>
</dbReference>
<dbReference type="SMART" id="SM00225">
    <property type="entry name" value="BTB"/>
    <property type="match status" value="1"/>
</dbReference>
<name>M8BCI4_AEGTA</name>
<dbReference type="InterPro" id="IPR000210">
    <property type="entry name" value="BTB/POZ_dom"/>
</dbReference>
<dbReference type="GO" id="GO:0016567">
    <property type="term" value="P:protein ubiquitination"/>
    <property type="evidence" value="ECO:0007669"/>
    <property type="project" value="InterPro"/>
</dbReference>
<comment type="pathway">
    <text evidence="1">Protein modification; protein ubiquitination.</text>
</comment>
<dbReference type="SUPFAM" id="SSF54695">
    <property type="entry name" value="POZ domain"/>
    <property type="match status" value="1"/>
</dbReference>
<dbReference type="AlphaFoldDB" id="M8BCI4"/>
<dbReference type="Pfam" id="PF24570">
    <property type="entry name" value="BACK_BPM_SPOP"/>
    <property type="match status" value="1"/>
</dbReference>
<dbReference type="Gene3D" id="3.30.710.10">
    <property type="entry name" value="Potassium Channel Kv1.1, Chain A"/>
    <property type="match status" value="1"/>
</dbReference>
<dbReference type="PANTHER" id="PTHR26379:SF517">
    <property type="entry name" value="BTB DOMAIN-CONTAINING PROTEIN"/>
    <property type="match status" value="1"/>
</dbReference>
<protein>
    <submittedName>
        <fullName evidence="3">Speckle-type POZ protein-like protein</fullName>
    </submittedName>
</protein>
<dbReference type="EnsemblPlants" id="EMT11375">
    <property type="protein sequence ID" value="EMT11375"/>
    <property type="gene ID" value="F775_22637"/>
</dbReference>
<reference evidence="3" key="1">
    <citation type="submission" date="2015-06" db="UniProtKB">
        <authorList>
            <consortium name="EnsemblPlants"/>
        </authorList>
    </citation>
    <scope>IDENTIFICATION</scope>
</reference>
<evidence type="ECO:0000256" key="2">
    <source>
        <dbReference type="ARBA" id="ARBA00010846"/>
    </source>
</evidence>
<dbReference type="PANTHER" id="PTHR26379">
    <property type="entry name" value="BTB/POZ AND MATH DOMAIN-CONTAINING PROTEIN 1"/>
    <property type="match status" value="1"/>
</dbReference>
<dbReference type="SUPFAM" id="SSF49599">
    <property type="entry name" value="TRAF domain-like"/>
    <property type="match status" value="1"/>
</dbReference>